<evidence type="ECO:0000256" key="2">
    <source>
        <dbReference type="ARBA" id="ARBA00009765"/>
    </source>
</evidence>
<evidence type="ECO:0000256" key="10">
    <source>
        <dbReference type="ARBA" id="ARBA00034269"/>
    </source>
</evidence>
<keyword evidence="7 12" id="KW-1133">Transmembrane helix</keyword>
<reference evidence="13" key="1">
    <citation type="submission" date="2020-03" db="EMBL/GenBank/DDBJ databases">
        <title>Solimonas marina sp. nov., isolated from deep seawater of the Pacific Ocean.</title>
        <authorList>
            <person name="Liu X."/>
            <person name="Lai Q."/>
            <person name="Sun F."/>
            <person name="Gai Y."/>
            <person name="Li G."/>
            <person name="Shao Z."/>
        </authorList>
    </citation>
    <scope>NUCLEOTIDE SEQUENCE</scope>
    <source>
        <strain evidence="13">C16B3</strain>
    </source>
</reference>
<name>A0A969W7D8_9GAMM</name>
<evidence type="ECO:0000256" key="3">
    <source>
        <dbReference type="ARBA" id="ARBA00022448"/>
    </source>
</evidence>
<proteinExistence type="inferred from homology"/>
<dbReference type="GO" id="GO:0015087">
    <property type="term" value="F:cobalt ion transmembrane transporter activity"/>
    <property type="evidence" value="ECO:0007669"/>
    <property type="project" value="TreeGrafter"/>
</dbReference>
<gene>
    <name evidence="13" type="ORF">G7Y82_02915</name>
</gene>
<comment type="catalytic activity">
    <reaction evidence="10">
        <text>Mg(2+)(in) = Mg(2+)(out)</text>
        <dbReference type="Rhea" id="RHEA:29827"/>
        <dbReference type="ChEBI" id="CHEBI:18420"/>
    </reaction>
</comment>
<evidence type="ECO:0000256" key="4">
    <source>
        <dbReference type="ARBA" id="ARBA00022475"/>
    </source>
</evidence>
<dbReference type="RefSeq" id="WP_168146485.1">
    <property type="nucleotide sequence ID" value="NZ_JAAVXB010000001.1"/>
</dbReference>
<dbReference type="Gene3D" id="3.30.460.20">
    <property type="entry name" value="CorA soluble domain-like"/>
    <property type="match status" value="1"/>
</dbReference>
<keyword evidence="3" id="KW-0813">Transport</keyword>
<sequence length="320" mass="36977">MELYHFEDGKPPHRIDPNQPLPANGFFWADFFRDEAADWPCWAEPKVRAAIDPQHIEDSLNSRHPSFFDGTADYDMLIFQGLGPGEAPFPIEPRTTAMFIFKRVLVTICNHDSVSVQRVRARLFDTHVRPPGSPLLLAHLLLDTMVDRFLAIREPMAEQLTEMQDDLLDPNTTTTDWSALLDARKQVRRLEALTESQVEALDAWRRGTQFEWNKTLQVRVHDLVEHVNRVLNYASGQERDIEAAVQLYFAAVAHRTNKIMQVLTVLSAIFFPLTLIVGIYGMNFENMPELHWRYGYFYALGLLGTIAGSLYWYFKTRNFF</sequence>
<dbReference type="AlphaFoldDB" id="A0A969W7D8"/>
<dbReference type="GO" id="GO:0015095">
    <property type="term" value="F:magnesium ion transmembrane transporter activity"/>
    <property type="evidence" value="ECO:0007669"/>
    <property type="project" value="TreeGrafter"/>
</dbReference>
<dbReference type="SUPFAM" id="SSF144083">
    <property type="entry name" value="Magnesium transport protein CorA, transmembrane region"/>
    <property type="match status" value="1"/>
</dbReference>
<dbReference type="GO" id="GO:0005886">
    <property type="term" value="C:plasma membrane"/>
    <property type="evidence" value="ECO:0007669"/>
    <property type="project" value="UniProtKB-SubCell"/>
</dbReference>
<dbReference type="PANTHER" id="PTHR46494:SF1">
    <property type="entry name" value="CORA FAMILY METAL ION TRANSPORTER (EUROFUNG)"/>
    <property type="match status" value="1"/>
</dbReference>
<dbReference type="CDD" id="cd12822">
    <property type="entry name" value="TmCorA-like"/>
    <property type="match status" value="1"/>
</dbReference>
<comment type="subcellular location">
    <subcellularLocation>
        <location evidence="1">Cell membrane</location>
        <topology evidence="1">Multi-pass membrane protein</topology>
    </subcellularLocation>
</comment>
<evidence type="ECO:0000313" key="14">
    <source>
        <dbReference type="Proteomes" id="UP000653472"/>
    </source>
</evidence>
<accession>A0A969W7D8</accession>
<dbReference type="EMBL" id="JAAVXB010000001">
    <property type="protein sequence ID" value="NKF21254.1"/>
    <property type="molecule type" value="Genomic_DNA"/>
</dbReference>
<dbReference type="PANTHER" id="PTHR46494">
    <property type="entry name" value="CORA FAMILY METAL ION TRANSPORTER (EUROFUNG)"/>
    <property type="match status" value="1"/>
</dbReference>
<evidence type="ECO:0000256" key="7">
    <source>
        <dbReference type="ARBA" id="ARBA00022989"/>
    </source>
</evidence>
<keyword evidence="6" id="KW-0460">Magnesium</keyword>
<organism evidence="13 14">
    <name type="scientific">Solimonas marina</name>
    <dbReference type="NCBI Taxonomy" id="2714601"/>
    <lineage>
        <taxon>Bacteria</taxon>
        <taxon>Pseudomonadati</taxon>
        <taxon>Pseudomonadota</taxon>
        <taxon>Gammaproteobacteria</taxon>
        <taxon>Nevskiales</taxon>
        <taxon>Nevskiaceae</taxon>
        <taxon>Solimonas</taxon>
    </lineage>
</organism>
<dbReference type="InterPro" id="IPR045863">
    <property type="entry name" value="CorA_TM1_TM2"/>
</dbReference>
<comment type="caution">
    <text evidence="13">The sequence shown here is derived from an EMBL/GenBank/DDBJ whole genome shotgun (WGS) entry which is preliminary data.</text>
</comment>
<dbReference type="Gene3D" id="1.20.58.340">
    <property type="entry name" value="Magnesium transport protein CorA, transmembrane region"/>
    <property type="match status" value="2"/>
</dbReference>
<keyword evidence="4" id="KW-1003">Cell membrane</keyword>
<dbReference type="InterPro" id="IPR045861">
    <property type="entry name" value="CorA_cytoplasmic_dom"/>
</dbReference>
<dbReference type="GO" id="GO:0050897">
    <property type="term" value="F:cobalt ion binding"/>
    <property type="evidence" value="ECO:0007669"/>
    <property type="project" value="TreeGrafter"/>
</dbReference>
<evidence type="ECO:0000256" key="1">
    <source>
        <dbReference type="ARBA" id="ARBA00004651"/>
    </source>
</evidence>
<keyword evidence="5 12" id="KW-0812">Transmembrane</keyword>
<keyword evidence="9 12" id="KW-0472">Membrane</keyword>
<dbReference type="Pfam" id="PF01544">
    <property type="entry name" value="CorA"/>
    <property type="match status" value="1"/>
</dbReference>
<dbReference type="Proteomes" id="UP000653472">
    <property type="component" value="Unassembled WGS sequence"/>
</dbReference>
<comment type="similarity">
    <text evidence="2">Belongs to the CorA metal ion transporter (MIT) (TC 1.A.35) family.</text>
</comment>
<keyword evidence="14" id="KW-1185">Reference proteome</keyword>
<evidence type="ECO:0000313" key="13">
    <source>
        <dbReference type="EMBL" id="NKF21254.1"/>
    </source>
</evidence>
<evidence type="ECO:0000256" key="12">
    <source>
        <dbReference type="SAM" id="Phobius"/>
    </source>
</evidence>
<evidence type="ECO:0000256" key="6">
    <source>
        <dbReference type="ARBA" id="ARBA00022842"/>
    </source>
</evidence>
<evidence type="ECO:0000256" key="8">
    <source>
        <dbReference type="ARBA" id="ARBA00023065"/>
    </source>
</evidence>
<dbReference type="SUPFAM" id="SSF143865">
    <property type="entry name" value="CorA soluble domain-like"/>
    <property type="match status" value="1"/>
</dbReference>
<feature type="transmembrane region" description="Helical" evidence="12">
    <location>
        <begin position="294"/>
        <end position="314"/>
    </location>
</feature>
<feature type="transmembrane region" description="Helical" evidence="12">
    <location>
        <begin position="262"/>
        <end position="282"/>
    </location>
</feature>
<dbReference type="GO" id="GO:0000287">
    <property type="term" value="F:magnesium ion binding"/>
    <property type="evidence" value="ECO:0007669"/>
    <property type="project" value="TreeGrafter"/>
</dbReference>
<evidence type="ECO:0000256" key="9">
    <source>
        <dbReference type="ARBA" id="ARBA00023136"/>
    </source>
</evidence>
<dbReference type="InterPro" id="IPR002523">
    <property type="entry name" value="MgTranspt_CorA/ZnTranspt_ZntB"/>
</dbReference>
<protein>
    <submittedName>
        <fullName evidence="13">Magnesium transporter CorA family protein</fullName>
    </submittedName>
</protein>
<comment type="function">
    <text evidence="11">Mediates influx of magnesium ions. Alternates between open and closed states. Activated by low cytoplasmic Mg(2+) levels. Inactive when cytoplasmic Mg(2+) levels are high.</text>
</comment>
<keyword evidence="8" id="KW-0406">Ion transport</keyword>
<dbReference type="FunFam" id="1.20.58.340:FF:000004">
    <property type="entry name" value="Magnesium transport protein CorA"/>
    <property type="match status" value="1"/>
</dbReference>
<evidence type="ECO:0000256" key="5">
    <source>
        <dbReference type="ARBA" id="ARBA00022692"/>
    </source>
</evidence>
<evidence type="ECO:0000256" key="11">
    <source>
        <dbReference type="ARBA" id="ARBA00045497"/>
    </source>
</evidence>